<protein>
    <submittedName>
        <fullName evidence="2">Uncharacterized protein</fullName>
    </submittedName>
</protein>
<dbReference type="AlphaFoldDB" id="A0AAD5UJV7"/>
<sequence length="233" mass="25871">MAFTVFADNSDSEREEGPLTPHNTEKSSTESSPKRKVETAVEFKSRQNNRVDTPKTVISSTNKENWDSKKQQYSTDRQAKKVKAIENSDRLICGQRVPLADITTLYQTKILKAKLEDLQVNEPASSKPVIKSKIPKPASKQLMEKDLQSKIKVLQAKNESDSNVQVPADNDAKTAKVGEPKTAKPRALGAKNPNLPEGKKSVKTNSLPKLKTFKSEKPNSKDKKRTGGIMSIR</sequence>
<evidence type="ECO:0000313" key="2">
    <source>
        <dbReference type="EMBL" id="KAJ3257240.1"/>
    </source>
</evidence>
<name>A0AAD5UJV7_9FUNG</name>
<dbReference type="Proteomes" id="UP001210925">
    <property type="component" value="Unassembled WGS sequence"/>
</dbReference>
<feature type="compositionally biased region" description="Basic and acidic residues" evidence="1">
    <location>
        <begin position="170"/>
        <end position="182"/>
    </location>
</feature>
<evidence type="ECO:0000313" key="3">
    <source>
        <dbReference type="Proteomes" id="UP001210925"/>
    </source>
</evidence>
<keyword evidence="3" id="KW-1185">Reference proteome</keyword>
<gene>
    <name evidence="2" type="ORF">HK103_004794</name>
</gene>
<reference evidence="2" key="1">
    <citation type="submission" date="2020-05" db="EMBL/GenBank/DDBJ databases">
        <title>Phylogenomic resolution of chytrid fungi.</title>
        <authorList>
            <person name="Stajich J.E."/>
            <person name="Amses K."/>
            <person name="Simmons R."/>
            <person name="Seto K."/>
            <person name="Myers J."/>
            <person name="Bonds A."/>
            <person name="Quandt C.A."/>
            <person name="Barry K."/>
            <person name="Liu P."/>
            <person name="Grigoriev I."/>
            <person name="Longcore J.E."/>
            <person name="James T.Y."/>
        </authorList>
    </citation>
    <scope>NUCLEOTIDE SEQUENCE</scope>
    <source>
        <strain evidence="2">PLAUS21</strain>
    </source>
</reference>
<feature type="region of interest" description="Disordered" evidence="1">
    <location>
        <begin position="155"/>
        <end position="233"/>
    </location>
</feature>
<feature type="compositionally biased region" description="Basic and acidic residues" evidence="1">
    <location>
        <begin position="11"/>
        <end position="45"/>
    </location>
</feature>
<comment type="caution">
    <text evidence="2">The sequence shown here is derived from an EMBL/GenBank/DDBJ whole genome shotgun (WGS) entry which is preliminary data.</text>
</comment>
<feature type="region of interest" description="Disordered" evidence="1">
    <location>
        <begin position="122"/>
        <end position="142"/>
    </location>
</feature>
<proteinExistence type="predicted"/>
<feature type="compositionally biased region" description="Low complexity" evidence="1">
    <location>
        <begin position="123"/>
        <end position="140"/>
    </location>
</feature>
<evidence type="ECO:0000256" key="1">
    <source>
        <dbReference type="SAM" id="MobiDB-lite"/>
    </source>
</evidence>
<feature type="region of interest" description="Disordered" evidence="1">
    <location>
        <begin position="1"/>
        <end position="80"/>
    </location>
</feature>
<accession>A0AAD5UJV7</accession>
<dbReference type="EMBL" id="JADGKB010000040">
    <property type="protein sequence ID" value="KAJ3257240.1"/>
    <property type="molecule type" value="Genomic_DNA"/>
</dbReference>
<organism evidence="2 3">
    <name type="scientific">Boothiomyces macroporosus</name>
    <dbReference type="NCBI Taxonomy" id="261099"/>
    <lineage>
        <taxon>Eukaryota</taxon>
        <taxon>Fungi</taxon>
        <taxon>Fungi incertae sedis</taxon>
        <taxon>Chytridiomycota</taxon>
        <taxon>Chytridiomycota incertae sedis</taxon>
        <taxon>Chytridiomycetes</taxon>
        <taxon>Rhizophydiales</taxon>
        <taxon>Terramycetaceae</taxon>
        <taxon>Boothiomyces</taxon>
    </lineage>
</organism>
<feature type="compositionally biased region" description="Polar residues" evidence="1">
    <location>
        <begin position="46"/>
        <end position="63"/>
    </location>
</feature>